<feature type="transmembrane region" description="Helical" evidence="1">
    <location>
        <begin position="387"/>
        <end position="404"/>
    </location>
</feature>
<feature type="transmembrane region" description="Helical" evidence="1">
    <location>
        <begin position="416"/>
        <end position="437"/>
    </location>
</feature>
<gene>
    <name evidence="2" type="ORF">GCM10010468_53360</name>
</gene>
<evidence type="ECO:0000313" key="2">
    <source>
        <dbReference type="EMBL" id="GAA3225609.1"/>
    </source>
</evidence>
<keyword evidence="1" id="KW-0472">Membrane</keyword>
<name>A0ABP6QF23_9ACTN</name>
<organism evidence="2 3">
    <name type="scientific">Actinocorallia longicatena</name>
    <dbReference type="NCBI Taxonomy" id="111803"/>
    <lineage>
        <taxon>Bacteria</taxon>
        <taxon>Bacillati</taxon>
        <taxon>Actinomycetota</taxon>
        <taxon>Actinomycetes</taxon>
        <taxon>Streptosporangiales</taxon>
        <taxon>Thermomonosporaceae</taxon>
        <taxon>Actinocorallia</taxon>
    </lineage>
</organism>
<reference evidence="3" key="1">
    <citation type="journal article" date="2019" name="Int. J. Syst. Evol. Microbiol.">
        <title>The Global Catalogue of Microorganisms (GCM) 10K type strain sequencing project: providing services to taxonomists for standard genome sequencing and annotation.</title>
        <authorList>
            <consortium name="The Broad Institute Genomics Platform"/>
            <consortium name="The Broad Institute Genome Sequencing Center for Infectious Disease"/>
            <person name="Wu L."/>
            <person name="Ma J."/>
        </authorList>
    </citation>
    <scope>NUCLEOTIDE SEQUENCE [LARGE SCALE GENOMIC DNA]</scope>
    <source>
        <strain evidence="3">JCM 9377</strain>
    </source>
</reference>
<proteinExistence type="predicted"/>
<sequence length="476" mass="52090">MALTAAEQRLWRAYPIGATVDLGGGSVSASVIVRLLLGACEPRKGFVPQLRLENATVVGALNVSGGTVGCDVRLKNCILDTAPDFSNAQVKQLRLLECSMPGFEGAGMRAERAISLSGSVIDGQVNLVRAQFLSGLWMKRTRITNTGGPFAFYSGSMVVDGGMFAQESVITGGMRLVGSRLNAGLFLQGARLVNPGRLALDAQNIIAADAVECSAGFTSEGRIKLRNAQVNGTLSFDQAGPMSNPGHIALHLSHMQVTELILSPSAPIEGMVSLRYSRVGVVLDRYSSWPASIDLDGLVYETLRAEVLEHDRHLKSRIDWVNRAPEFRSQPYEQLSAWFLREGHEHLARKTQLMKFRRRRAKLPWPSRTWSALLDYTVGYGYRPWQAAAWLAVLITVGTIVFSVEQPRPLREPAELPDFHALAYVVDLLIPISAFGLRDTWNPVGWTQWLAYGIIASGWILATALIAGVTRVLKPN</sequence>
<keyword evidence="1" id="KW-1133">Transmembrane helix</keyword>
<keyword evidence="3" id="KW-1185">Reference proteome</keyword>
<dbReference type="EMBL" id="BAAAUV010000015">
    <property type="protein sequence ID" value="GAA3225609.1"/>
    <property type="molecule type" value="Genomic_DNA"/>
</dbReference>
<dbReference type="RefSeq" id="WP_344833410.1">
    <property type="nucleotide sequence ID" value="NZ_BAAAUV010000015.1"/>
</dbReference>
<dbReference type="Proteomes" id="UP001501237">
    <property type="component" value="Unassembled WGS sequence"/>
</dbReference>
<evidence type="ECO:0000256" key="1">
    <source>
        <dbReference type="SAM" id="Phobius"/>
    </source>
</evidence>
<evidence type="ECO:0000313" key="3">
    <source>
        <dbReference type="Proteomes" id="UP001501237"/>
    </source>
</evidence>
<accession>A0ABP6QF23</accession>
<comment type="caution">
    <text evidence="2">The sequence shown here is derived from an EMBL/GenBank/DDBJ whole genome shotgun (WGS) entry which is preliminary data.</text>
</comment>
<feature type="transmembrane region" description="Helical" evidence="1">
    <location>
        <begin position="449"/>
        <end position="473"/>
    </location>
</feature>
<protein>
    <submittedName>
        <fullName evidence="2">Oxidoreductase</fullName>
    </submittedName>
</protein>
<keyword evidence="1" id="KW-0812">Transmembrane</keyword>